<evidence type="ECO:0000259" key="2">
    <source>
        <dbReference type="Pfam" id="PF18545"/>
    </source>
</evidence>
<feature type="domain" description="Halobacterial output" evidence="2">
    <location>
        <begin position="28"/>
        <end position="97"/>
    </location>
</feature>
<evidence type="ECO:0000256" key="1">
    <source>
        <dbReference type="SAM" id="MobiDB-lite"/>
    </source>
</evidence>
<dbReference type="Pfam" id="PF18545">
    <property type="entry name" value="HalOD1"/>
    <property type="match status" value="1"/>
</dbReference>
<gene>
    <name evidence="3" type="ORF">EGH23_24140</name>
</gene>
<keyword evidence="4" id="KW-1185">Reference proteome</keyword>
<organism evidence="3 4">
    <name type="scientific">Haloarcula nitratireducens</name>
    <dbReference type="NCBI Taxonomy" id="2487749"/>
    <lineage>
        <taxon>Archaea</taxon>
        <taxon>Methanobacteriati</taxon>
        <taxon>Methanobacteriota</taxon>
        <taxon>Stenosarchaea group</taxon>
        <taxon>Halobacteria</taxon>
        <taxon>Halobacteriales</taxon>
        <taxon>Haloarculaceae</taxon>
        <taxon>Haloarcula</taxon>
    </lineage>
</organism>
<accession>A0AAW4PIV1</accession>
<feature type="compositionally biased region" description="Polar residues" evidence="1">
    <location>
        <begin position="12"/>
        <end position="23"/>
    </location>
</feature>
<protein>
    <recommendedName>
        <fullName evidence="2">Halobacterial output domain-containing protein</fullName>
    </recommendedName>
</protein>
<evidence type="ECO:0000313" key="3">
    <source>
        <dbReference type="EMBL" id="MBX0297960.1"/>
    </source>
</evidence>
<comment type="caution">
    <text evidence="3">The sequence shown here is derived from an EMBL/GenBank/DDBJ whole genome shotgun (WGS) entry which is preliminary data.</text>
</comment>
<feature type="compositionally biased region" description="Basic and acidic residues" evidence="1">
    <location>
        <begin position="1"/>
        <end position="10"/>
    </location>
</feature>
<feature type="region of interest" description="Disordered" evidence="1">
    <location>
        <begin position="1"/>
        <end position="26"/>
    </location>
</feature>
<dbReference type="RefSeq" id="WP_220582541.1">
    <property type="nucleotide sequence ID" value="NZ_RKLT01000033.1"/>
</dbReference>
<dbReference type="InterPro" id="IPR040624">
    <property type="entry name" value="HalOD1"/>
</dbReference>
<proteinExistence type="predicted"/>
<name>A0AAW4PIV1_9EURY</name>
<sequence length="102" mass="10872">MTANKEKDDTADSTVTEATQSLSYDIGETEPPSIAVVKAVAAVTGKDVRDLAPLYEVINPDHLDGIFDDLDGAAHSHAEVSLQFNGCAVTVTTESVHVRRCE</sequence>
<dbReference type="AlphaFoldDB" id="A0AAW4PIV1"/>
<dbReference type="EMBL" id="RKLT01000033">
    <property type="protein sequence ID" value="MBX0297960.1"/>
    <property type="molecule type" value="Genomic_DNA"/>
</dbReference>
<dbReference type="Proteomes" id="UP001430455">
    <property type="component" value="Unassembled WGS sequence"/>
</dbReference>
<reference evidence="3 4" key="1">
    <citation type="submission" date="2021-06" db="EMBL/GenBank/DDBJ databases">
        <title>Halomicroarcula sp. a new haloarchaeum isolated from saline soil.</title>
        <authorList>
            <person name="Duran-Viseras A."/>
            <person name="Sanchez-Porro C."/>
            <person name="Ventosa A."/>
        </authorList>
    </citation>
    <scope>NUCLEOTIDE SEQUENCE [LARGE SCALE GENOMIC DNA]</scope>
    <source>
        <strain evidence="3 4">F27</strain>
    </source>
</reference>
<evidence type="ECO:0000313" key="4">
    <source>
        <dbReference type="Proteomes" id="UP001430455"/>
    </source>
</evidence>